<dbReference type="Gene3D" id="1.20.950.20">
    <property type="entry name" value="Transmembrane di-heme cytochromes, Chain C"/>
    <property type="match status" value="1"/>
</dbReference>
<gene>
    <name evidence="8" type="primary">lutA_2</name>
    <name evidence="8" type="ORF">Mterra_01909</name>
</gene>
<evidence type="ECO:0000313" key="8">
    <source>
        <dbReference type="EMBL" id="RIH84636.1"/>
    </source>
</evidence>
<dbReference type="GO" id="GO:0005886">
    <property type="term" value="C:plasma membrane"/>
    <property type="evidence" value="ECO:0007669"/>
    <property type="project" value="TreeGrafter"/>
</dbReference>
<dbReference type="Proteomes" id="UP000265715">
    <property type="component" value="Unassembled WGS sequence"/>
</dbReference>
<dbReference type="InterPro" id="IPR009051">
    <property type="entry name" value="Helical_ferredxn"/>
</dbReference>
<sequence length="685" mass="76379">MLSVPEKILFVLAVAATAYFGGMAFYRVYRAVLRGKPENRFDNLPARIGRGLWLTLTMQTVFKKRPLVSLLHAFVFYGFVYYLLLNVLDVVEGLFPVVLRGGFWNGVNLTGDVLTALILLGIIGLWIRRNTAPGRRTFSWREKTPIHEKAPGGIRRDSLIVSAFITFHVGSRLLHKSAQAADEGPDPFQPVASAVGNLLGYLDGREIVFLEHFFWWGALGSIMLFVPYFARSKHIHLFLAPINIALKKEKPGALLPIAKDFEELEKMEKFGVAKLEDFTWPRLLDAYSCIQCNRCQDVCPAYATGKALSPAAILISERYELNQILPAFAAGGESPRPLLDFATNEESVWACTTCNACVEVCPVGNEQMLHIIDIRRERVMMQGEFPAQLGQAFRGMERNGNPWNIGQDKRMAWAEGLPFEVRTVSQNPEADVLYWVGCAPSYDPRAQKTARAFAEILHESGVNWAVLGKQEKCTGDAARRAGNEFLFMQLATENVETLNAVMEAKPKTIVTTCPHCFHTIANEYKDFGGHYTVKHHSEYIAELIDAKRLQPLPMDGDSSVTYHDPCYLGRHNGVFDEPREVLKDVGLKLSEPPRHGKNSFCCGAGGAQFWKEEEPGAERVSTNRYRELKATGAATIAVGCPFCMQMMNVETAQEPEGQAPQVLDISELVLQGIRKSKETPAEATD</sequence>
<comment type="caution">
    <text evidence="8">The sequence shown here is derived from an EMBL/GenBank/DDBJ whole genome shotgun (WGS) entry which is preliminary data.</text>
</comment>
<keyword evidence="6" id="KW-1133">Transmembrane helix</keyword>
<keyword evidence="6" id="KW-0812">Transmembrane</keyword>
<name>A0A399ELW7_9DEIN</name>
<dbReference type="Pfam" id="PF02754">
    <property type="entry name" value="CCG"/>
    <property type="match status" value="2"/>
</dbReference>
<evidence type="ECO:0000256" key="6">
    <source>
        <dbReference type="SAM" id="Phobius"/>
    </source>
</evidence>
<keyword evidence="9" id="KW-1185">Reference proteome</keyword>
<dbReference type="GO" id="GO:0046872">
    <property type="term" value="F:metal ion binding"/>
    <property type="evidence" value="ECO:0007669"/>
    <property type="project" value="UniProtKB-KW"/>
</dbReference>
<feature type="domain" description="4Fe-4S ferredoxin-type" evidence="7">
    <location>
        <begin position="280"/>
        <end position="309"/>
    </location>
</feature>
<keyword evidence="1" id="KW-0004">4Fe-4S</keyword>
<dbReference type="EMBL" id="QXDL01000070">
    <property type="protein sequence ID" value="RIH84636.1"/>
    <property type="molecule type" value="Genomic_DNA"/>
</dbReference>
<evidence type="ECO:0000256" key="1">
    <source>
        <dbReference type="ARBA" id="ARBA00022485"/>
    </source>
</evidence>
<evidence type="ECO:0000313" key="9">
    <source>
        <dbReference type="Proteomes" id="UP000265715"/>
    </source>
</evidence>
<dbReference type="GO" id="GO:0016491">
    <property type="term" value="F:oxidoreductase activity"/>
    <property type="evidence" value="ECO:0007669"/>
    <property type="project" value="UniProtKB-KW"/>
</dbReference>
<dbReference type="OrthoDB" id="5241828at2"/>
<protein>
    <submittedName>
        <fullName evidence="8">Lactate utilization protein A</fullName>
    </submittedName>
</protein>
<evidence type="ECO:0000259" key="7">
    <source>
        <dbReference type="PROSITE" id="PS51379"/>
    </source>
</evidence>
<feature type="transmembrane region" description="Helical" evidence="6">
    <location>
        <begin position="6"/>
        <end position="26"/>
    </location>
</feature>
<accession>A0A399ELW7</accession>
<dbReference type="Pfam" id="PF13187">
    <property type="entry name" value="Fer4_9"/>
    <property type="match status" value="1"/>
</dbReference>
<feature type="transmembrane region" description="Helical" evidence="6">
    <location>
        <begin position="213"/>
        <end position="230"/>
    </location>
</feature>
<keyword evidence="3" id="KW-0560">Oxidoreductase</keyword>
<keyword evidence="4" id="KW-0408">Iron</keyword>
<keyword evidence="6" id="KW-0472">Membrane</keyword>
<dbReference type="Gene3D" id="1.10.1060.10">
    <property type="entry name" value="Alpha-helical ferredoxin"/>
    <property type="match status" value="1"/>
</dbReference>
<dbReference type="PROSITE" id="PS00198">
    <property type="entry name" value="4FE4S_FER_1"/>
    <property type="match status" value="1"/>
</dbReference>
<keyword evidence="5" id="KW-0411">Iron-sulfur</keyword>
<dbReference type="InterPro" id="IPR017900">
    <property type="entry name" value="4Fe4S_Fe_S_CS"/>
</dbReference>
<evidence type="ECO:0000256" key="5">
    <source>
        <dbReference type="ARBA" id="ARBA00023014"/>
    </source>
</evidence>
<organism evidence="8 9">
    <name type="scientific">Calidithermus terrae</name>
    <dbReference type="NCBI Taxonomy" id="1408545"/>
    <lineage>
        <taxon>Bacteria</taxon>
        <taxon>Thermotogati</taxon>
        <taxon>Deinococcota</taxon>
        <taxon>Deinococci</taxon>
        <taxon>Thermales</taxon>
        <taxon>Thermaceae</taxon>
        <taxon>Calidithermus</taxon>
    </lineage>
</organism>
<dbReference type="PROSITE" id="PS51379">
    <property type="entry name" value="4FE4S_FER_2"/>
    <property type="match status" value="2"/>
</dbReference>
<keyword evidence="2" id="KW-0479">Metal-binding</keyword>
<evidence type="ECO:0000256" key="2">
    <source>
        <dbReference type="ARBA" id="ARBA00022723"/>
    </source>
</evidence>
<feature type="transmembrane region" description="Helical" evidence="6">
    <location>
        <begin position="104"/>
        <end position="127"/>
    </location>
</feature>
<dbReference type="RefSeq" id="WP_119315012.1">
    <property type="nucleotide sequence ID" value="NZ_QXDL01000070.1"/>
</dbReference>
<dbReference type="AlphaFoldDB" id="A0A399ELW7"/>
<dbReference type="GO" id="GO:0051539">
    <property type="term" value="F:4 iron, 4 sulfur cluster binding"/>
    <property type="evidence" value="ECO:0007669"/>
    <property type="project" value="UniProtKB-KW"/>
</dbReference>
<dbReference type="PANTHER" id="PTHR43255">
    <property type="entry name" value="IRON-SULFUR-BINDING OXIDOREDUCTASE FADF-RELATED-RELATED"/>
    <property type="match status" value="1"/>
</dbReference>
<proteinExistence type="predicted"/>
<dbReference type="InterPro" id="IPR017896">
    <property type="entry name" value="4Fe4S_Fe-S-bd"/>
</dbReference>
<dbReference type="InterPro" id="IPR051460">
    <property type="entry name" value="HdrC_iron-sulfur_subunit"/>
</dbReference>
<evidence type="ECO:0000256" key="3">
    <source>
        <dbReference type="ARBA" id="ARBA00023002"/>
    </source>
</evidence>
<feature type="domain" description="4Fe-4S ferredoxin-type" evidence="7">
    <location>
        <begin position="339"/>
        <end position="371"/>
    </location>
</feature>
<evidence type="ECO:0000256" key="4">
    <source>
        <dbReference type="ARBA" id="ARBA00023004"/>
    </source>
</evidence>
<reference evidence="8 9" key="1">
    <citation type="submission" date="2018-08" db="EMBL/GenBank/DDBJ databases">
        <title>Meiothermus terrae DSM 26712 genome sequencing project.</title>
        <authorList>
            <person name="Da Costa M.S."/>
            <person name="Albuquerque L."/>
            <person name="Raposo P."/>
            <person name="Froufe H.J.C."/>
            <person name="Barroso C.S."/>
            <person name="Egas C."/>
        </authorList>
    </citation>
    <scope>NUCLEOTIDE SEQUENCE [LARGE SCALE GENOMIC DNA]</scope>
    <source>
        <strain evidence="8 9">DSM 26712</strain>
    </source>
</reference>
<dbReference type="PANTHER" id="PTHR43255:SF1">
    <property type="entry name" value="IRON-SULFUR-BINDING OXIDOREDUCTASE FADF-RELATED"/>
    <property type="match status" value="1"/>
</dbReference>
<dbReference type="SUPFAM" id="SSF46548">
    <property type="entry name" value="alpha-helical ferredoxin"/>
    <property type="match status" value="1"/>
</dbReference>
<feature type="transmembrane region" description="Helical" evidence="6">
    <location>
        <begin position="67"/>
        <end position="84"/>
    </location>
</feature>
<dbReference type="InterPro" id="IPR004017">
    <property type="entry name" value="Cys_rich_dom"/>
</dbReference>